<organism evidence="1 2">
    <name type="scientific">Diphasiastrum complanatum</name>
    <name type="common">Issler's clubmoss</name>
    <name type="synonym">Lycopodium complanatum</name>
    <dbReference type="NCBI Taxonomy" id="34168"/>
    <lineage>
        <taxon>Eukaryota</taxon>
        <taxon>Viridiplantae</taxon>
        <taxon>Streptophyta</taxon>
        <taxon>Embryophyta</taxon>
        <taxon>Tracheophyta</taxon>
        <taxon>Lycopodiopsida</taxon>
        <taxon>Lycopodiales</taxon>
        <taxon>Lycopodiaceae</taxon>
        <taxon>Lycopodioideae</taxon>
        <taxon>Diphasiastrum</taxon>
    </lineage>
</organism>
<accession>A0ACC2AB62</accession>
<sequence>MEGKSYHFVLVHGACHGAWCWYKTIDLLEKVGHKATAIDLAASGQHPADVRSVTSFEQYNQPLINLLASLEASEKVILVGHSTGGLSLADASGRFPNKIAAAVYVSALMFLNGVTIAEDIQLLLKKSDFTYEMVFGIDSEIVRPAGLTLTRDVVRKFFCNLCLSQDVVLSELLRRPYPACCLNAEIKHPVDVVESVRRVFVKLAKDKAIPISAQDFMISRHPPDQVLSLDTDHSPFFSAPQQLHDLLLQTAQTFCDS</sequence>
<evidence type="ECO:0000313" key="1">
    <source>
        <dbReference type="EMBL" id="KAJ7514352.1"/>
    </source>
</evidence>
<protein>
    <submittedName>
        <fullName evidence="1">Uncharacterized protein</fullName>
    </submittedName>
</protein>
<dbReference type="Proteomes" id="UP001162992">
    <property type="component" value="Chromosome 23"/>
</dbReference>
<proteinExistence type="predicted"/>
<name>A0ACC2AB62_DIPCM</name>
<reference evidence="2" key="1">
    <citation type="journal article" date="2024" name="Proc. Natl. Acad. Sci. U.S.A.">
        <title>Extraordinary preservation of gene collinearity over three hundred million years revealed in homosporous lycophytes.</title>
        <authorList>
            <person name="Li C."/>
            <person name="Wickell D."/>
            <person name="Kuo L.Y."/>
            <person name="Chen X."/>
            <person name="Nie B."/>
            <person name="Liao X."/>
            <person name="Peng D."/>
            <person name="Ji J."/>
            <person name="Jenkins J."/>
            <person name="Williams M."/>
            <person name="Shu S."/>
            <person name="Plott C."/>
            <person name="Barry K."/>
            <person name="Rajasekar S."/>
            <person name="Grimwood J."/>
            <person name="Han X."/>
            <person name="Sun S."/>
            <person name="Hou Z."/>
            <person name="He W."/>
            <person name="Dai G."/>
            <person name="Sun C."/>
            <person name="Schmutz J."/>
            <person name="Leebens-Mack J.H."/>
            <person name="Li F.W."/>
            <person name="Wang L."/>
        </authorList>
    </citation>
    <scope>NUCLEOTIDE SEQUENCE [LARGE SCALE GENOMIC DNA]</scope>
    <source>
        <strain evidence="2">cv. PW_Plant_1</strain>
    </source>
</reference>
<dbReference type="EMBL" id="CM055114">
    <property type="protein sequence ID" value="KAJ7514352.1"/>
    <property type="molecule type" value="Genomic_DNA"/>
</dbReference>
<comment type="caution">
    <text evidence="1">The sequence shown here is derived from an EMBL/GenBank/DDBJ whole genome shotgun (WGS) entry which is preliminary data.</text>
</comment>
<gene>
    <name evidence="1" type="ORF">O6H91_23G040400</name>
</gene>
<evidence type="ECO:0000313" key="2">
    <source>
        <dbReference type="Proteomes" id="UP001162992"/>
    </source>
</evidence>
<keyword evidence="2" id="KW-1185">Reference proteome</keyword>